<gene>
    <name evidence="3" type="ORF">I5907_13115</name>
</gene>
<sequence>MYKLQTYIPVTRFSKFCLLLLLLVTGFTACKKELDAPTPFPFEAGNLVTSKDTVVIDAANPGNEAMTLTWDAFANSLIGNKVIITYGEATDTVSVASGATNKKFTNGELNNILVDNLGMAVDIEGDVQFTLLATITTKGDTAMSNTITVKITPAPTGAAYAALWIVGNATPNGWNIDNPNQMRKDPTNAFQFKYNEVLNAGEFKIPTTTGNWGTDYFMPPTNHPPITSTEVQLIPGGNPDNKWQIDNAGAYKILLNISSSPFIHIVPFTPYAQLWMVGDATPAGWNIDAPVAMVPTPGNVYEFTYTGTLNAGEFKIPTTTGNWGTDYFMPATNGEGINSTDAVFIPGGNPDNKWKITEAGIYKVTINQLYETIKIEKQ</sequence>
<dbReference type="EMBL" id="JADWYR010000002">
    <property type="protein sequence ID" value="MBG9377177.1"/>
    <property type="molecule type" value="Genomic_DNA"/>
</dbReference>
<reference evidence="3" key="1">
    <citation type="submission" date="2020-11" db="EMBL/GenBank/DDBJ databases">
        <title>Bacterial whole genome sequence for Panacibacter sp. DH6.</title>
        <authorList>
            <person name="Le V."/>
            <person name="Ko S."/>
            <person name="Ahn C.-Y."/>
            <person name="Oh H.-M."/>
        </authorList>
    </citation>
    <scope>NUCLEOTIDE SEQUENCE</scope>
    <source>
        <strain evidence="3">DH6</strain>
    </source>
</reference>
<dbReference type="Proteomes" id="UP000628448">
    <property type="component" value="Unassembled WGS sequence"/>
</dbReference>
<dbReference type="Gene3D" id="2.60.40.3620">
    <property type="match status" value="2"/>
</dbReference>
<keyword evidence="4" id="KW-1185">Reference proteome</keyword>
<organism evidence="3 4">
    <name type="scientific">Panacibacter microcysteis</name>
    <dbReference type="NCBI Taxonomy" id="2793269"/>
    <lineage>
        <taxon>Bacteria</taxon>
        <taxon>Pseudomonadati</taxon>
        <taxon>Bacteroidota</taxon>
        <taxon>Chitinophagia</taxon>
        <taxon>Chitinophagales</taxon>
        <taxon>Chitinophagaceae</taxon>
        <taxon>Panacibacter</taxon>
    </lineage>
</organism>
<dbReference type="RefSeq" id="WP_196991276.1">
    <property type="nucleotide sequence ID" value="NZ_JADWYR010000002.1"/>
</dbReference>
<protein>
    <submittedName>
        <fullName evidence="3">SusF/SusE family outer membrane protein</fullName>
    </submittedName>
</protein>
<feature type="signal peptide" evidence="1">
    <location>
        <begin position="1"/>
        <end position="31"/>
    </location>
</feature>
<dbReference type="AlphaFoldDB" id="A0A931E6P8"/>
<evidence type="ECO:0000313" key="3">
    <source>
        <dbReference type="EMBL" id="MBG9377177.1"/>
    </source>
</evidence>
<feature type="domain" description="Outer membrane protein SusF/SusE-like C-terminal" evidence="2">
    <location>
        <begin position="274"/>
        <end position="368"/>
    </location>
</feature>
<evidence type="ECO:0000256" key="1">
    <source>
        <dbReference type="SAM" id="SignalP"/>
    </source>
</evidence>
<dbReference type="InterPro" id="IPR032187">
    <property type="entry name" value="SusF/SusE-like_C"/>
</dbReference>
<feature type="chain" id="PRO_5036704662" evidence="1">
    <location>
        <begin position="32"/>
        <end position="378"/>
    </location>
</feature>
<dbReference type="Pfam" id="PF16411">
    <property type="entry name" value="SusF_SusE"/>
    <property type="match status" value="1"/>
</dbReference>
<dbReference type="GO" id="GO:0019867">
    <property type="term" value="C:outer membrane"/>
    <property type="evidence" value="ECO:0007669"/>
    <property type="project" value="InterPro"/>
</dbReference>
<evidence type="ECO:0000259" key="2">
    <source>
        <dbReference type="Pfam" id="PF16411"/>
    </source>
</evidence>
<evidence type="ECO:0000313" key="4">
    <source>
        <dbReference type="Proteomes" id="UP000628448"/>
    </source>
</evidence>
<proteinExistence type="predicted"/>
<keyword evidence="1" id="KW-0732">Signal</keyword>
<dbReference type="PROSITE" id="PS51257">
    <property type="entry name" value="PROKAR_LIPOPROTEIN"/>
    <property type="match status" value="1"/>
</dbReference>
<name>A0A931E6P8_9BACT</name>
<accession>A0A931E6P8</accession>
<comment type="caution">
    <text evidence="3">The sequence shown here is derived from an EMBL/GenBank/DDBJ whole genome shotgun (WGS) entry which is preliminary data.</text>
</comment>
<dbReference type="GO" id="GO:2001070">
    <property type="term" value="F:starch binding"/>
    <property type="evidence" value="ECO:0007669"/>
    <property type="project" value="InterPro"/>
</dbReference>